<gene>
    <name evidence="1" type="ORF">OUZ56_012408</name>
</gene>
<keyword evidence="2" id="KW-1185">Reference proteome</keyword>
<sequence>MVDHIVEEESAVGHIGRVDGVRTRQGRVGKVYTLLFFFKGSNRILIFPAVREILYVKNDNVAKRSSEAMLPSLKCIYYKLYIVSSKTSYVARSPPMRKSHLCRSWSAAAAASYGETNFFKLVMYDA</sequence>
<reference evidence="1 2" key="1">
    <citation type="journal article" date="2023" name="Nucleic Acids Res.">
        <title>The hologenome of Daphnia magna reveals possible DNA methylation and microbiome-mediated evolution of the host genome.</title>
        <authorList>
            <person name="Chaturvedi A."/>
            <person name="Li X."/>
            <person name="Dhandapani V."/>
            <person name="Marshall H."/>
            <person name="Kissane S."/>
            <person name="Cuenca-Cambronero M."/>
            <person name="Asole G."/>
            <person name="Calvet F."/>
            <person name="Ruiz-Romero M."/>
            <person name="Marangio P."/>
            <person name="Guigo R."/>
            <person name="Rago D."/>
            <person name="Mirbahai L."/>
            <person name="Eastwood N."/>
            <person name="Colbourne J.K."/>
            <person name="Zhou J."/>
            <person name="Mallon E."/>
            <person name="Orsini L."/>
        </authorList>
    </citation>
    <scope>NUCLEOTIDE SEQUENCE [LARGE SCALE GENOMIC DNA]</scope>
    <source>
        <strain evidence="1">LRV0_1</strain>
    </source>
</reference>
<evidence type="ECO:0000313" key="1">
    <source>
        <dbReference type="EMBL" id="KAK4007248.1"/>
    </source>
</evidence>
<accession>A0ABQ9Z317</accession>
<dbReference type="Proteomes" id="UP001234178">
    <property type="component" value="Unassembled WGS sequence"/>
</dbReference>
<protein>
    <submittedName>
        <fullName evidence="1">Uncharacterized protein</fullName>
    </submittedName>
</protein>
<organism evidence="1 2">
    <name type="scientific">Daphnia magna</name>
    <dbReference type="NCBI Taxonomy" id="35525"/>
    <lineage>
        <taxon>Eukaryota</taxon>
        <taxon>Metazoa</taxon>
        <taxon>Ecdysozoa</taxon>
        <taxon>Arthropoda</taxon>
        <taxon>Crustacea</taxon>
        <taxon>Branchiopoda</taxon>
        <taxon>Diplostraca</taxon>
        <taxon>Cladocera</taxon>
        <taxon>Anomopoda</taxon>
        <taxon>Daphniidae</taxon>
        <taxon>Daphnia</taxon>
    </lineage>
</organism>
<proteinExistence type="predicted"/>
<dbReference type="EMBL" id="JAOYFB010000002">
    <property type="protein sequence ID" value="KAK4007248.1"/>
    <property type="molecule type" value="Genomic_DNA"/>
</dbReference>
<name>A0ABQ9Z317_9CRUS</name>
<comment type="caution">
    <text evidence="1">The sequence shown here is derived from an EMBL/GenBank/DDBJ whole genome shotgun (WGS) entry which is preliminary data.</text>
</comment>
<evidence type="ECO:0000313" key="2">
    <source>
        <dbReference type="Proteomes" id="UP001234178"/>
    </source>
</evidence>